<dbReference type="PANTHER" id="PTHR23510:SF64">
    <property type="entry name" value="INNER MEMBRANE TRANSPORT PROTEIN YAJR"/>
    <property type="match status" value="1"/>
</dbReference>
<dbReference type="PANTHER" id="PTHR23510">
    <property type="entry name" value="INNER MEMBRANE TRANSPORT PROTEIN YAJR"/>
    <property type="match status" value="1"/>
</dbReference>
<feature type="transmembrane region" description="Helical" evidence="6">
    <location>
        <begin position="174"/>
        <end position="194"/>
    </location>
</feature>
<dbReference type="InterPro" id="IPR036259">
    <property type="entry name" value="MFS_trans_sf"/>
</dbReference>
<feature type="transmembrane region" description="Helical" evidence="6">
    <location>
        <begin position="254"/>
        <end position="271"/>
    </location>
</feature>
<evidence type="ECO:0000256" key="4">
    <source>
        <dbReference type="ARBA" id="ARBA00023136"/>
    </source>
</evidence>
<dbReference type="InterPro" id="IPR011701">
    <property type="entry name" value="MFS"/>
</dbReference>
<feature type="transmembrane region" description="Helical" evidence="6">
    <location>
        <begin position="215"/>
        <end position="234"/>
    </location>
</feature>
<evidence type="ECO:0000256" key="2">
    <source>
        <dbReference type="ARBA" id="ARBA00022692"/>
    </source>
</evidence>
<feature type="transmembrane region" description="Helical" evidence="6">
    <location>
        <begin position="117"/>
        <end position="139"/>
    </location>
</feature>
<feature type="transmembrane region" description="Helical" evidence="6">
    <location>
        <begin position="417"/>
        <end position="441"/>
    </location>
</feature>
<evidence type="ECO:0000256" key="3">
    <source>
        <dbReference type="ARBA" id="ARBA00022989"/>
    </source>
</evidence>
<dbReference type="Gene3D" id="1.20.1250.20">
    <property type="entry name" value="MFS general substrate transporter like domains"/>
    <property type="match status" value="1"/>
</dbReference>
<dbReference type="Proteomes" id="UP000807306">
    <property type="component" value="Unassembled WGS sequence"/>
</dbReference>
<keyword evidence="8" id="KW-1185">Reference proteome</keyword>
<evidence type="ECO:0000313" key="8">
    <source>
        <dbReference type="Proteomes" id="UP000807306"/>
    </source>
</evidence>
<evidence type="ECO:0000256" key="6">
    <source>
        <dbReference type="SAM" id="Phobius"/>
    </source>
</evidence>
<evidence type="ECO:0000313" key="7">
    <source>
        <dbReference type="EMBL" id="KAF9523650.1"/>
    </source>
</evidence>
<comment type="subcellular location">
    <subcellularLocation>
        <location evidence="1">Membrane</location>
        <topology evidence="1">Multi-pass membrane protein</topology>
    </subcellularLocation>
</comment>
<proteinExistence type="predicted"/>
<feature type="transmembrane region" description="Helical" evidence="6">
    <location>
        <begin position="86"/>
        <end position="111"/>
    </location>
</feature>
<evidence type="ECO:0000256" key="1">
    <source>
        <dbReference type="ARBA" id="ARBA00004141"/>
    </source>
</evidence>
<keyword evidence="4 6" id="KW-0472">Membrane</keyword>
<dbReference type="EMBL" id="MU157913">
    <property type="protein sequence ID" value="KAF9523650.1"/>
    <property type="molecule type" value="Genomic_DNA"/>
</dbReference>
<feature type="transmembrane region" description="Helical" evidence="6">
    <location>
        <begin position="486"/>
        <end position="507"/>
    </location>
</feature>
<dbReference type="GO" id="GO:0022857">
    <property type="term" value="F:transmembrane transporter activity"/>
    <property type="evidence" value="ECO:0007669"/>
    <property type="project" value="InterPro"/>
</dbReference>
<keyword evidence="2 6" id="KW-0812">Transmembrane</keyword>
<dbReference type="GO" id="GO:0016020">
    <property type="term" value="C:membrane"/>
    <property type="evidence" value="ECO:0007669"/>
    <property type="project" value="UniProtKB-SubCell"/>
</dbReference>
<evidence type="ECO:0000256" key="5">
    <source>
        <dbReference type="SAM" id="MobiDB-lite"/>
    </source>
</evidence>
<keyword evidence="3 6" id="KW-1133">Transmembrane helix</keyword>
<feature type="transmembrane region" description="Helical" evidence="6">
    <location>
        <begin position="151"/>
        <end position="168"/>
    </location>
</feature>
<feature type="transmembrane region" description="Helical" evidence="6">
    <location>
        <begin position="317"/>
        <end position="337"/>
    </location>
</feature>
<comment type="caution">
    <text evidence="7">The sequence shown here is derived from an EMBL/GenBank/DDBJ whole genome shotgun (WGS) entry which is preliminary data.</text>
</comment>
<dbReference type="Pfam" id="PF07690">
    <property type="entry name" value="MFS_1"/>
    <property type="match status" value="1"/>
</dbReference>
<dbReference type="InterPro" id="IPR051068">
    <property type="entry name" value="MFS_Domain-Containing_Protein"/>
</dbReference>
<gene>
    <name evidence="7" type="ORF">CPB83DRAFT_821222</name>
</gene>
<dbReference type="AlphaFoldDB" id="A0A9P6E709"/>
<feature type="region of interest" description="Disordered" evidence="5">
    <location>
        <begin position="39"/>
        <end position="73"/>
    </location>
</feature>
<feature type="transmembrane region" description="Helical" evidence="6">
    <location>
        <begin position="389"/>
        <end position="411"/>
    </location>
</feature>
<reference evidence="7" key="1">
    <citation type="submission" date="2020-11" db="EMBL/GenBank/DDBJ databases">
        <authorList>
            <consortium name="DOE Joint Genome Institute"/>
            <person name="Ahrendt S."/>
            <person name="Riley R."/>
            <person name="Andreopoulos W."/>
            <person name="Labutti K."/>
            <person name="Pangilinan J."/>
            <person name="Ruiz-Duenas F.J."/>
            <person name="Barrasa J.M."/>
            <person name="Sanchez-Garcia M."/>
            <person name="Camarero S."/>
            <person name="Miyauchi S."/>
            <person name="Serrano A."/>
            <person name="Linde D."/>
            <person name="Babiker R."/>
            <person name="Drula E."/>
            <person name="Ayuso-Fernandez I."/>
            <person name="Pacheco R."/>
            <person name="Padilla G."/>
            <person name="Ferreira P."/>
            <person name="Barriuso J."/>
            <person name="Kellner H."/>
            <person name="Castanera R."/>
            <person name="Alfaro M."/>
            <person name="Ramirez L."/>
            <person name="Pisabarro A.G."/>
            <person name="Kuo A."/>
            <person name="Tritt A."/>
            <person name="Lipzen A."/>
            <person name="He G."/>
            <person name="Yan M."/>
            <person name="Ng V."/>
            <person name="Cullen D."/>
            <person name="Martin F."/>
            <person name="Rosso M.-N."/>
            <person name="Henrissat B."/>
            <person name="Hibbett D."/>
            <person name="Martinez A.T."/>
            <person name="Grigoriev I.V."/>
        </authorList>
    </citation>
    <scope>NUCLEOTIDE SEQUENCE</scope>
    <source>
        <strain evidence="7">CBS 506.95</strain>
    </source>
</reference>
<accession>A0A9P6E709</accession>
<sequence length="512" mass="55190">MATLTTAIELIERAHQHSVSQVNIDSDSYSNSSKKLDQSALEVRPAEDNQSTTDIRRQDVEDVGSSSSTRTTGEDAEFKLPSYKNLAIIIGGNALFQISFFIIVSSASLFAEHLGGTATFSGLVIGIPTVFSGLCLLVVSRYDGGQYNSPLILAYTAILIGSILYALAYPFRFLYLILIGRMVSGFGFIGFMYCKRYCSDPRVVGVRRRTTLASLLVVGQGIGTGLGPWLGGVLYKYAGEDQGTVWNGLTSPGWVMSGVFLAFLIVGGWFFDDVPKKVDQVRTNAVEVSPDTHAQTTDELANEPELEEDTRLTLPRAFVLFTMCYSSMTCFFVLGAWEANIPVFTAAVLGYNPYQAGNFIALGGACAFPFLIANVWWSMRRGGGIQDRTVLSVGMSTGTAGLVLLLITVLVKKVSFGPIFVAWFLVALGFNLASTCTLSLLSKQFPNSGLWNKRTSMAIQYANYSGRVTGAVLGGAGVKIGMQNYVGVQLGVVGLGGLIYVMGWGRLKVKVG</sequence>
<feature type="transmembrane region" description="Helical" evidence="6">
    <location>
        <begin position="357"/>
        <end position="377"/>
    </location>
</feature>
<name>A0A9P6E709_9AGAR</name>
<organism evidence="7 8">
    <name type="scientific">Crepidotus variabilis</name>
    <dbReference type="NCBI Taxonomy" id="179855"/>
    <lineage>
        <taxon>Eukaryota</taxon>
        <taxon>Fungi</taxon>
        <taxon>Dikarya</taxon>
        <taxon>Basidiomycota</taxon>
        <taxon>Agaricomycotina</taxon>
        <taxon>Agaricomycetes</taxon>
        <taxon>Agaricomycetidae</taxon>
        <taxon>Agaricales</taxon>
        <taxon>Agaricineae</taxon>
        <taxon>Crepidotaceae</taxon>
        <taxon>Crepidotus</taxon>
    </lineage>
</organism>
<dbReference type="SUPFAM" id="SSF103473">
    <property type="entry name" value="MFS general substrate transporter"/>
    <property type="match status" value="1"/>
</dbReference>
<protein>
    <submittedName>
        <fullName evidence="7">Major facilitator superfamily domain-containing protein</fullName>
    </submittedName>
</protein>
<dbReference type="OrthoDB" id="2015447at2759"/>